<protein>
    <submittedName>
        <fullName evidence="1">Uncharacterized protein</fullName>
    </submittedName>
</protein>
<reference evidence="1" key="3">
    <citation type="submission" date="2025-09" db="UniProtKB">
        <authorList>
            <consortium name="Ensembl"/>
        </authorList>
    </citation>
    <scope>IDENTIFICATION</scope>
</reference>
<evidence type="ECO:0000313" key="1">
    <source>
        <dbReference type="Ensembl" id="ENSGAGP00000035449.1"/>
    </source>
</evidence>
<sequence>QNCDLAQQSIVHIVRTPLDSGQKRTDVETANAGGILGGMEKEPESLTRLDLSTSVLPSYSAGLAVILDTTDNSSSTPSDKSGNSLRLYNSKLSIEVSDLSFIQWHSHGFF</sequence>
<dbReference type="Proteomes" id="UP000291020">
    <property type="component" value="Unassembled WGS sequence"/>
</dbReference>
<accession>A0A452J515</accession>
<keyword evidence="2" id="KW-1185">Reference proteome</keyword>
<proteinExistence type="predicted"/>
<evidence type="ECO:0000313" key="2">
    <source>
        <dbReference type="Proteomes" id="UP000291020"/>
    </source>
</evidence>
<name>A0A452J515_9SAUR</name>
<reference evidence="2" key="1">
    <citation type="journal article" date="2017" name="PLoS ONE">
        <title>The Agassiz's desert tortoise genome provides a resource for the conservation of a threatened species.</title>
        <authorList>
            <person name="Tollis M."/>
            <person name="DeNardo D.F."/>
            <person name="Cornelius J.A."/>
            <person name="Dolby G.A."/>
            <person name="Edwards T."/>
            <person name="Henen B.T."/>
            <person name="Karl A.E."/>
            <person name="Murphy R.W."/>
            <person name="Kusumi K."/>
        </authorList>
    </citation>
    <scope>NUCLEOTIDE SEQUENCE [LARGE SCALE GENOMIC DNA]</scope>
</reference>
<dbReference type="STRING" id="38772.ENSGAGP00000035449"/>
<dbReference type="AlphaFoldDB" id="A0A452J515"/>
<dbReference type="Ensembl" id="ENSGAGT00000040139.1">
    <property type="protein sequence ID" value="ENSGAGP00000035449.1"/>
    <property type="gene ID" value="ENSGAGG00000025202.1"/>
</dbReference>
<reference evidence="1" key="2">
    <citation type="submission" date="2025-08" db="UniProtKB">
        <authorList>
            <consortium name="Ensembl"/>
        </authorList>
    </citation>
    <scope>IDENTIFICATION</scope>
</reference>
<organism evidence="1 2">
    <name type="scientific">Gopherus agassizii</name>
    <name type="common">Agassiz's desert tortoise</name>
    <dbReference type="NCBI Taxonomy" id="38772"/>
    <lineage>
        <taxon>Eukaryota</taxon>
        <taxon>Metazoa</taxon>
        <taxon>Chordata</taxon>
        <taxon>Craniata</taxon>
        <taxon>Vertebrata</taxon>
        <taxon>Euteleostomi</taxon>
        <taxon>Archelosauria</taxon>
        <taxon>Testudinata</taxon>
        <taxon>Testudines</taxon>
        <taxon>Cryptodira</taxon>
        <taxon>Durocryptodira</taxon>
        <taxon>Testudinoidea</taxon>
        <taxon>Testudinidae</taxon>
        <taxon>Gopherus</taxon>
    </lineage>
</organism>